<protein>
    <submittedName>
        <fullName evidence="6">Acetophenone carboxylase gamma subunit</fullName>
        <ecNumber evidence="6">6.4.1.8</ecNumber>
    </submittedName>
</protein>
<dbReference type="InterPro" id="IPR002821">
    <property type="entry name" value="Hydantoinase_A"/>
</dbReference>
<dbReference type="KEGG" id="rml:FF011L_21770"/>
<keyword evidence="7" id="KW-1185">Reference proteome</keyword>
<dbReference type="GO" id="GO:0016874">
    <property type="term" value="F:ligase activity"/>
    <property type="evidence" value="ECO:0007669"/>
    <property type="project" value="UniProtKB-KW"/>
</dbReference>
<feature type="region of interest" description="Disordered" evidence="2">
    <location>
        <begin position="1300"/>
        <end position="1358"/>
    </location>
</feature>
<feature type="domain" description="Hydantoinase A/oxoprolinase" evidence="3">
    <location>
        <begin position="293"/>
        <end position="570"/>
    </location>
</feature>
<dbReference type="Proteomes" id="UP000320672">
    <property type="component" value="Chromosome"/>
</dbReference>
<proteinExistence type="inferred from homology"/>
<evidence type="ECO:0000256" key="2">
    <source>
        <dbReference type="SAM" id="MobiDB-lite"/>
    </source>
</evidence>
<dbReference type="EC" id="6.4.1.8" evidence="6"/>
<evidence type="ECO:0000259" key="3">
    <source>
        <dbReference type="Pfam" id="PF01968"/>
    </source>
</evidence>
<dbReference type="OrthoDB" id="9768323at2"/>
<dbReference type="EMBL" id="CP036262">
    <property type="protein sequence ID" value="QDS93407.1"/>
    <property type="molecule type" value="Genomic_DNA"/>
</dbReference>
<dbReference type="Pfam" id="PF01968">
    <property type="entry name" value="Hydantoinase_A"/>
    <property type="match status" value="1"/>
</dbReference>
<evidence type="ECO:0000313" key="7">
    <source>
        <dbReference type="Proteomes" id="UP000320672"/>
    </source>
</evidence>
<accession>A0A517MF66</accession>
<dbReference type="Pfam" id="PF05378">
    <property type="entry name" value="Hydant_A_N"/>
    <property type="match status" value="1"/>
</dbReference>
<dbReference type="Pfam" id="PF02538">
    <property type="entry name" value="Hydantoinase_B"/>
    <property type="match status" value="1"/>
</dbReference>
<dbReference type="InterPro" id="IPR045079">
    <property type="entry name" value="Oxoprolinase-like"/>
</dbReference>
<dbReference type="InterPro" id="IPR003692">
    <property type="entry name" value="Hydantoinase_B"/>
</dbReference>
<dbReference type="GO" id="GO:0006749">
    <property type="term" value="P:glutathione metabolic process"/>
    <property type="evidence" value="ECO:0007669"/>
    <property type="project" value="TreeGrafter"/>
</dbReference>
<feature type="domain" description="Hydantoinase B/oxoprolinase" evidence="4">
    <location>
        <begin position="836"/>
        <end position="1354"/>
    </location>
</feature>
<comment type="similarity">
    <text evidence="1">Belongs to the oxoprolinase family.</text>
</comment>
<dbReference type="RefSeq" id="WP_145351582.1">
    <property type="nucleotide sequence ID" value="NZ_CP036262.1"/>
</dbReference>
<keyword evidence="6" id="KW-0436">Ligase</keyword>
<dbReference type="PANTHER" id="PTHR11365">
    <property type="entry name" value="5-OXOPROLINASE RELATED"/>
    <property type="match status" value="1"/>
</dbReference>
<dbReference type="InterPro" id="IPR008040">
    <property type="entry name" value="Hydant_A_N"/>
</dbReference>
<name>A0A517MF66_9BACT</name>
<feature type="compositionally biased region" description="Gly residues" evidence="2">
    <location>
        <begin position="1347"/>
        <end position="1358"/>
    </location>
</feature>
<evidence type="ECO:0000256" key="1">
    <source>
        <dbReference type="ARBA" id="ARBA00010403"/>
    </source>
</evidence>
<dbReference type="GO" id="GO:0005829">
    <property type="term" value="C:cytosol"/>
    <property type="evidence" value="ECO:0007669"/>
    <property type="project" value="TreeGrafter"/>
</dbReference>
<evidence type="ECO:0000259" key="4">
    <source>
        <dbReference type="Pfam" id="PF02538"/>
    </source>
</evidence>
<dbReference type="PANTHER" id="PTHR11365:SF23">
    <property type="entry name" value="HYPOTHETICAL 5-OXOPROLINASE (EUROFUNG)-RELATED"/>
    <property type="match status" value="1"/>
</dbReference>
<reference evidence="6 7" key="1">
    <citation type="submission" date="2019-02" db="EMBL/GenBank/DDBJ databases">
        <title>Deep-cultivation of Planctomycetes and their phenomic and genomic characterization uncovers novel biology.</title>
        <authorList>
            <person name="Wiegand S."/>
            <person name="Jogler M."/>
            <person name="Boedeker C."/>
            <person name="Pinto D."/>
            <person name="Vollmers J."/>
            <person name="Rivas-Marin E."/>
            <person name="Kohn T."/>
            <person name="Peeters S.H."/>
            <person name="Heuer A."/>
            <person name="Rast P."/>
            <person name="Oberbeckmann S."/>
            <person name="Bunk B."/>
            <person name="Jeske O."/>
            <person name="Meyerdierks A."/>
            <person name="Storesund J.E."/>
            <person name="Kallscheuer N."/>
            <person name="Luecker S."/>
            <person name="Lage O.M."/>
            <person name="Pohl T."/>
            <person name="Merkel B.J."/>
            <person name="Hornburger P."/>
            <person name="Mueller R.-W."/>
            <person name="Bruemmer F."/>
            <person name="Labrenz M."/>
            <person name="Spormann A.M."/>
            <person name="Op den Camp H."/>
            <person name="Overmann J."/>
            <person name="Amann R."/>
            <person name="Jetten M.S.M."/>
            <person name="Mascher T."/>
            <person name="Medema M.H."/>
            <person name="Devos D.P."/>
            <person name="Kaster A.-K."/>
            <person name="Ovreas L."/>
            <person name="Rohde M."/>
            <person name="Galperin M.Y."/>
            <person name="Jogler C."/>
        </authorList>
    </citation>
    <scope>NUCLEOTIDE SEQUENCE [LARGE SCALE GENOMIC DNA]</scope>
    <source>
        <strain evidence="6 7">FF011L</strain>
    </source>
</reference>
<evidence type="ECO:0000259" key="5">
    <source>
        <dbReference type="Pfam" id="PF05378"/>
    </source>
</evidence>
<organism evidence="6 7">
    <name type="scientific">Roseimaritima multifibrata</name>
    <dbReference type="NCBI Taxonomy" id="1930274"/>
    <lineage>
        <taxon>Bacteria</taxon>
        <taxon>Pseudomonadati</taxon>
        <taxon>Planctomycetota</taxon>
        <taxon>Planctomycetia</taxon>
        <taxon>Pirellulales</taxon>
        <taxon>Pirellulaceae</taxon>
        <taxon>Roseimaritima</taxon>
    </lineage>
</organism>
<gene>
    <name evidence="6" type="primary">apc3</name>
    <name evidence="6" type="ORF">FF011L_21770</name>
</gene>
<feature type="domain" description="Hydantoinase/oxoprolinase N-terminal" evidence="5">
    <location>
        <begin position="153"/>
        <end position="273"/>
    </location>
</feature>
<sequence length="1358" mass="142482">MSSIEVWADVGGTFTDCLVLNPDAPDHLHRQSIKVLSSGLASATVVEQLASDSWLLEMPAAFTCDQFWIGAKVFSPQASAMGTVTVCDRLEPSAQAGKTKFRIVVDGTEGASEESEGFGAGQSLTLDARLEAPVLAARLLLQVPLSQSLSPLRVRLGTTRGTNALLTRSGAKTGLVINSGFGDLLSIGTQDRPDLFALDICKPIPLTDCVLEIAGRLDAAGKEIQPLDEAALANQFSELSASPDAPDVLAICLMNSHRNDLHERTVQQIARRCGFARVVRSSAVAPLPQLVPRAETTVLDAYLQPILEDYIDRVWEQFGGPSNCHLRWMTSGGNLVSSSAFRGVDSLLSGPAGGVVALARIADRVGARGAVGLDMGGTSTDVSRYEGSIGRRQESQLAGVRVLTPMMDIHTIAAGGGSICSVRDGRLIVGPESAGAAPGPACYGRGGPLTITDVNLLLGRLPIDRFPFPLDIPAAEQALQRVAQALPNDSTLDSQALAAGFLQIAITEMAEAVRVVTTAAGSDVRQMTLVGFGGAAGGHLCRVADALEITSIVDHPESGLLSAVGIGAAPLGKILTLALEQKIANKVSPGSGDSQATRITDSSAIRNLQQTSDALRSRTLEGFASAESLSPSEISAAEVAVEVDVRYVGTQASLPVAVDPLDRLAARFDQLHAKTFGYDRPEMEIETIAIRCEATLKERVNGEESTSANNLAAGRKPSGQQSNLTDVGGEAGDANSIAGQDIASSEVGPEGSRPAAKNLGRAPSANSETLPTWDRLQLEPGQVISGPAIVSGPHSVLIVESGWRAEVDSEGWIQLERTVSESSSDLVSDTQETSDDAIAMEVVARRVQSIAEAMGEVIRRTSVSINVKERRDYSCAVFLGDGSLVANAPHVPVHLGAMGHTVRRMITEFPQMVAGDCFITNDPYAGGSHLPDVTVITPVFCAQSDAKRPTGWVADFFVASRCHHAEIGGMVPGSMAPAATNLSQEGVVIRPFCLVGNGVSHHNELQTLLGSGPYPSRNVAENMADIAAAEAAGRSGSEAVQQLNASLPPGTLTKLLQRLLTVAGNATADWIASLGPERRSFRDQLDDGTPLQVTLQPNADGSKLTIDFEGTGKVHPHGFNATPSIVTSAVLYVLRSVSPTKLPLCDGVLQRIDLKIPEGLLDPPADEDPAKCPAVVAGNVETSNRVVDVLLGAIGGVAASQGTMNNLLLGNDHFGYYETIGGGAGATASQRGADAVHTHMTNTRMTDPEVLESRLPVRLWQFAIRQGSGGKGEHRGGNGMVRELEFLEPLTLSLITSRRTTAPYGQDGGEPGESGKQVLRTKAGEEELPPAVTRQVEPGDRLVIETPGGGGFGHGDTE</sequence>
<feature type="region of interest" description="Disordered" evidence="2">
    <location>
        <begin position="700"/>
        <end position="774"/>
    </location>
</feature>
<evidence type="ECO:0000313" key="6">
    <source>
        <dbReference type="EMBL" id="QDS93407.1"/>
    </source>
</evidence>
<dbReference type="GO" id="GO:0017168">
    <property type="term" value="F:5-oxoprolinase (ATP-hydrolyzing) activity"/>
    <property type="evidence" value="ECO:0007669"/>
    <property type="project" value="TreeGrafter"/>
</dbReference>